<gene>
    <name evidence="1" type="ORF">CHC_T00000216001</name>
</gene>
<keyword evidence="2" id="KW-1185">Reference proteome</keyword>
<dbReference type="GeneID" id="17326990"/>
<proteinExistence type="predicted"/>
<dbReference type="AlphaFoldDB" id="R7QNK2"/>
<name>R7QNK2_CHOCR</name>
<evidence type="ECO:0000313" key="2">
    <source>
        <dbReference type="Proteomes" id="UP000012073"/>
    </source>
</evidence>
<dbReference type="RefSeq" id="XP_005719274.1">
    <property type="nucleotide sequence ID" value="XM_005719217.1"/>
</dbReference>
<sequence>MSWCWVLIKGYTLYRDSGARRCGSLRWGGRNVCASSGLAAVLPCAKLRKLYSISCTVYLGARRPRKPRVLRIDMIWDMQTLCWRSQSD</sequence>
<reference evidence="2" key="1">
    <citation type="journal article" date="2013" name="Proc. Natl. Acad. Sci. U.S.A.">
        <title>Genome structure and metabolic features in the red seaweed Chondrus crispus shed light on evolution of the Archaeplastida.</title>
        <authorList>
            <person name="Collen J."/>
            <person name="Porcel B."/>
            <person name="Carre W."/>
            <person name="Ball S.G."/>
            <person name="Chaparro C."/>
            <person name="Tonon T."/>
            <person name="Barbeyron T."/>
            <person name="Michel G."/>
            <person name="Noel B."/>
            <person name="Valentin K."/>
            <person name="Elias M."/>
            <person name="Artiguenave F."/>
            <person name="Arun A."/>
            <person name="Aury J.M."/>
            <person name="Barbosa-Neto J.F."/>
            <person name="Bothwell J.H."/>
            <person name="Bouget F.Y."/>
            <person name="Brillet L."/>
            <person name="Cabello-Hurtado F."/>
            <person name="Capella-Gutierrez S."/>
            <person name="Charrier B."/>
            <person name="Cladiere L."/>
            <person name="Cock J.M."/>
            <person name="Coelho S.M."/>
            <person name="Colleoni C."/>
            <person name="Czjzek M."/>
            <person name="Da Silva C."/>
            <person name="Delage L."/>
            <person name="Denoeud F."/>
            <person name="Deschamps P."/>
            <person name="Dittami S.M."/>
            <person name="Gabaldon T."/>
            <person name="Gachon C.M."/>
            <person name="Groisillier A."/>
            <person name="Herve C."/>
            <person name="Jabbari K."/>
            <person name="Katinka M."/>
            <person name="Kloareg B."/>
            <person name="Kowalczyk N."/>
            <person name="Labadie K."/>
            <person name="Leblanc C."/>
            <person name="Lopez P.J."/>
            <person name="McLachlan D.H."/>
            <person name="Meslet-Cladiere L."/>
            <person name="Moustafa A."/>
            <person name="Nehr Z."/>
            <person name="Nyvall Collen P."/>
            <person name="Panaud O."/>
            <person name="Partensky F."/>
            <person name="Poulain J."/>
            <person name="Rensing S.A."/>
            <person name="Rousvoal S."/>
            <person name="Samson G."/>
            <person name="Symeonidi A."/>
            <person name="Weissenbach J."/>
            <person name="Zambounis A."/>
            <person name="Wincker P."/>
            <person name="Boyen C."/>
        </authorList>
    </citation>
    <scope>NUCLEOTIDE SEQUENCE [LARGE SCALE GENOMIC DNA]</scope>
    <source>
        <strain evidence="2">cv. Stackhouse</strain>
    </source>
</reference>
<evidence type="ECO:0000313" key="1">
    <source>
        <dbReference type="EMBL" id="CDF39363.1"/>
    </source>
</evidence>
<protein>
    <submittedName>
        <fullName evidence="1">Uncharacterized protein</fullName>
    </submittedName>
</protein>
<accession>R7QNK2</accession>
<dbReference type="Gramene" id="CDF39363">
    <property type="protein sequence ID" value="CDF39363"/>
    <property type="gene ID" value="CHC_T00000216001"/>
</dbReference>
<dbReference type="Proteomes" id="UP000012073">
    <property type="component" value="Unassembled WGS sequence"/>
</dbReference>
<organism evidence="1 2">
    <name type="scientific">Chondrus crispus</name>
    <name type="common">Carrageen Irish moss</name>
    <name type="synonym">Polymorpha crispa</name>
    <dbReference type="NCBI Taxonomy" id="2769"/>
    <lineage>
        <taxon>Eukaryota</taxon>
        <taxon>Rhodophyta</taxon>
        <taxon>Florideophyceae</taxon>
        <taxon>Rhodymeniophycidae</taxon>
        <taxon>Gigartinales</taxon>
        <taxon>Gigartinaceae</taxon>
        <taxon>Chondrus</taxon>
    </lineage>
</organism>
<dbReference type="EMBL" id="HG002023">
    <property type="protein sequence ID" value="CDF39363.1"/>
    <property type="molecule type" value="Genomic_DNA"/>
</dbReference>
<dbReference type="KEGG" id="ccp:CHC_T00000216001"/>